<gene>
    <name evidence="1" type="ORF">DLM77_09485</name>
</gene>
<evidence type="ECO:0000313" key="2">
    <source>
        <dbReference type="Proteomes" id="UP000285569"/>
    </source>
</evidence>
<reference evidence="1 2" key="2">
    <citation type="journal article" date="2020" name="Int. J. Syst. Evol. Microbiol.">
        <title>Leptospira yasudae sp. nov. and Leptospira stimsonii sp. nov., two new species of the pathogenic group isolated from environmental sources.</title>
        <authorList>
            <person name="Casanovas-Massana A."/>
            <person name="Hamond C."/>
            <person name="Santos L.A."/>
            <person name="de Oliveira D."/>
            <person name="Hacker K.P."/>
            <person name="Balassiano I."/>
            <person name="Costa F."/>
            <person name="Medeiros M.A."/>
            <person name="Reis M.G."/>
            <person name="Ko A.I."/>
            <person name="Wunder E.A."/>
        </authorList>
    </citation>
    <scope>NUCLEOTIDE SEQUENCE [LARGE SCALE GENOMIC DNA]</scope>
    <source>
        <strain evidence="1 2">B21</strain>
    </source>
</reference>
<organism evidence="1 2">
    <name type="scientific">Leptospira yasudae</name>
    <dbReference type="NCBI Taxonomy" id="2202201"/>
    <lineage>
        <taxon>Bacteria</taxon>
        <taxon>Pseudomonadati</taxon>
        <taxon>Spirochaetota</taxon>
        <taxon>Spirochaetia</taxon>
        <taxon>Leptospirales</taxon>
        <taxon>Leptospiraceae</taxon>
        <taxon>Leptospira</taxon>
    </lineage>
</organism>
<sequence>MGDCGEYFRYRLFESKEVVLQEIRAKLDCDGTDAYSAEEVPVEWTRYEIPFDFRKFLKIEIGERISRFANNL</sequence>
<keyword evidence="2" id="KW-1185">Reference proteome</keyword>
<dbReference type="Proteomes" id="UP000285569">
    <property type="component" value="Unassembled WGS sequence"/>
</dbReference>
<name>A0ABX9M3S8_9LEPT</name>
<comment type="caution">
    <text evidence="1">The sequence shown here is derived from an EMBL/GenBank/DDBJ whole genome shotgun (WGS) entry which is preliminary data.</text>
</comment>
<dbReference type="EMBL" id="QHCR01000004">
    <property type="protein sequence ID" value="RHX80087.1"/>
    <property type="molecule type" value="Genomic_DNA"/>
</dbReference>
<accession>A0ABX9M3S8</accession>
<evidence type="ECO:0000313" key="1">
    <source>
        <dbReference type="EMBL" id="RHX80087.1"/>
    </source>
</evidence>
<protein>
    <submittedName>
        <fullName evidence="1">Uncharacterized protein</fullName>
    </submittedName>
</protein>
<proteinExistence type="predicted"/>
<reference evidence="2" key="1">
    <citation type="submission" date="2018-05" db="EMBL/GenBank/DDBJ databases">
        <title>Leptospira yasudae sp. nov. and Leptospira stimsonii sp. nov., two pathogenic species of the genus Leptospira isolated from environmental sources.</title>
        <authorList>
            <person name="Casanovas-Massana A."/>
            <person name="Hamond C."/>
            <person name="Santos L.A."/>
            <person name="Hacker K.P."/>
            <person name="Balassiano I."/>
            <person name="Medeiros M.A."/>
            <person name="Reis M.G."/>
            <person name="Ko A.I."/>
            <person name="Wunder E.A."/>
        </authorList>
    </citation>
    <scope>NUCLEOTIDE SEQUENCE [LARGE SCALE GENOMIC DNA]</scope>
    <source>
        <strain evidence="2">B21</strain>
    </source>
</reference>